<reference evidence="1" key="1">
    <citation type="submission" date="2014-09" db="EMBL/GenBank/DDBJ databases">
        <authorList>
            <person name="Magalhaes I.L.F."/>
            <person name="Oliveira U."/>
            <person name="Santos F.R."/>
            <person name="Vidigal T.H.D.A."/>
            <person name="Brescovit A.D."/>
            <person name="Santos A.J."/>
        </authorList>
    </citation>
    <scope>NUCLEOTIDE SEQUENCE</scope>
    <source>
        <tissue evidence="1">Shoot tissue taken approximately 20 cm above the soil surface</tissue>
    </source>
</reference>
<reference evidence="1" key="2">
    <citation type="journal article" date="2015" name="Data Brief">
        <title>Shoot transcriptome of the giant reed, Arundo donax.</title>
        <authorList>
            <person name="Barrero R.A."/>
            <person name="Guerrero F.D."/>
            <person name="Moolhuijzen P."/>
            <person name="Goolsby J.A."/>
            <person name="Tidwell J."/>
            <person name="Bellgard S.E."/>
            <person name="Bellgard M.I."/>
        </authorList>
    </citation>
    <scope>NUCLEOTIDE SEQUENCE</scope>
    <source>
        <tissue evidence="1">Shoot tissue taken approximately 20 cm above the soil surface</tissue>
    </source>
</reference>
<dbReference type="EMBL" id="GBRH01207314">
    <property type="protein sequence ID" value="JAD90581.1"/>
    <property type="molecule type" value="Transcribed_RNA"/>
</dbReference>
<name>A0A0A9DS31_ARUDO</name>
<evidence type="ECO:0000313" key="1">
    <source>
        <dbReference type="EMBL" id="JAD90581.1"/>
    </source>
</evidence>
<organism evidence="1">
    <name type="scientific">Arundo donax</name>
    <name type="common">Giant reed</name>
    <name type="synonym">Donax arundinaceus</name>
    <dbReference type="NCBI Taxonomy" id="35708"/>
    <lineage>
        <taxon>Eukaryota</taxon>
        <taxon>Viridiplantae</taxon>
        <taxon>Streptophyta</taxon>
        <taxon>Embryophyta</taxon>
        <taxon>Tracheophyta</taxon>
        <taxon>Spermatophyta</taxon>
        <taxon>Magnoliopsida</taxon>
        <taxon>Liliopsida</taxon>
        <taxon>Poales</taxon>
        <taxon>Poaceae</taxon>
        <taxon>PACMAD clade</taxon>
        <taxon>Arundinoideae</taxon>
        <taxon>Arundineae</taxon>
        <taxon>Arundo</taxon>
    </lineage>
</organism>
<accession>A0A0A9DS31</accession>
<proteinExistence type="predicted"/>
<dbReference type="AlphaFoldDB" id="A0A0A9DS31"/>
<sequence>MGRHPRLRPLYISIHPSPVSPQTLRIFPSSSCRHNDSTLLVFLHRFSVQLHRRRTVLMEMLEPVPSRGGRESSGRAATRWR</sequence>
<protein>
    <submittedName>
        <fullName evidence="1">Uncharacterized protein</fullName>
    </submittedName>
</protein>